<evidence type="ECO:0000259" key="2">
    <source>
        <dbReference type="Pfam" id="PF00535"/>
    </source>
</evidence>
<dbReference type="Proteomes" id="UP000682111">
    <property type="component" value="Unassembled WGS sequence"/>
</dbReference>
<dbReference type="OrthoDB" id="199095at2"/>
<dbReference type="GO" id="GO:0016758">
    <property type="term" value="F:hexosyltransferase activity"/>
    <property type="evidence" value="ECO:0007669"/>
    <property type="project" value="UniProtKB-ARBA"/>
</dbReference>
<dbReference type="PANTHER" id="PTHR22916">
    <property type="entry name" value="GLYCOSYLTRANSFERASE"/>
    <property type="match status" value="1"/>
</dbReference>
<evidence type="ECO:0000313" key="4">
    <source>
        <dbReference type="Proteomes" id="UP000682111"/>
    </source>
</evidence>
<dbReference type="AlphaFoldDB" id="A0A919WHQ4"/>
<sequence length="330" mass="38675">MSVLVSINCITYNHEAYIRCAIEGFLMQRTEFAFEILIGEDCSTDRTREIVEAYRKQYPDKIRIITSQNNVGSSENSLRLLEASQGKYIALCEGDDYWTDPYKLQKQVDYMENHSDCTLCFHGAKIFDEGKQKMISDIKPYVKSRISPVEDIIFGGGGFCPTASLLFRKQSAEQLPLFFQKAHVGDYPLQMYLASQGYAYYLDGMMAVYRYGAEMSWNYQLNSGEDRLEKAIKLKEADNRLLEEFHRFTNGRYQMAIESTKRKNEFAILLLQNRMGELKKQPYRTFYKELTVSHRIKLRVRYHLPRVYRWILKLKKLLKKLAIVRLGVNR</sequence>
<dbReference type="SUPFAM" id="SSF53448">
    <property type="entry name" value="Nucleotide-diphospho-sugar transferases"/>
    <property type="match status" value="1"/>
</dbReference>
<feature type="domain" description="Glycosyltransferase 2-like" evidence="2">
    <location>
        <begin position="10"/>
        <end position="169"/>
    </location>
</feature>
<reference evidence="3" key="1">
    <citation type="submission" date="2021-03" db="EMBL/GenBank/DDBJ databases">
        <title>Antimicrobial resistance genes in bacteria isolated from Japanese honey, and their potential for conferring macrolide and lincosamide resistance in the American foulbrood pathogen Paenibacillus larvae.</title>
        <authorList>
            <person name="Okamoto M."/>
            <person name="Kumagai M."/>
            <person name="Kanamori H."/>
            <person name="Takamatsu D."/>
        </authorList>
    </citation>
    <scope>NUCLEOTIDE SEQUENCE</scope>
    <source>
        <strain evidence="3">J27TS8</strain>
    </source>
</reference>
<accession>A0A919WHQ4</accession>
<proteinExistence type="inferred from homology"/>
<evidence type="ECO:0000313" key="3">
    <source>
        <dbReference type="EMBL" id="GIN62003.1"/>
    </source>
</evidence>
<comment type="caution">
    <text evidence="3">The sequence shown here is derived from an EMBL/GenBank/DDBJ whole genome shotgun (WGS) entry which is preliminary data.</text>
</comment>
<dbReference type="PANTHER" id="PTHR22916:SF3">
    <property type="entry name" value="UDP-GLCNAC:BETAGAL BETA-1,3-N-ACETYLGLUCOSAMINYLTRANSFERASE-LIKE PROTEIN 1"/>
    <property type="match status" value="1"/>
</dbReference>
<dbReference type="RefSeq" id="WP_137743704.1">
    <property type="nucleotide sequence ID" value="NZ_BORC01000003.1"/>
</dbReference>
<dbReference type="Pfam" id="PF00535">
    <property type="entry name" value="Glycos_transf_2"/>
    <property type="match status" value="1"/>
</dbReference>
<comment type="similarity">
    <text evidence="1">Belongs to the glycosyltransferase 2 family.</text>
</comment>
<keyword evidence="4" id="KW-1185">Reference proteome</keyword>
<evidence type="ECO:0000256" key="1">
    <source>
        <dbReference type="ARBA" id="ARBA00006739"/>
    </source>
</evidence>
<dbReference type="Gene3D" id="3.90.550.10">
    <property type="entry name" value="Spore Coat Polysaccharide Biosynthesis Protein SpsA, Chain A"/>
    <property type="match status" value="1"/>
</dbReference>
<protein>
    <recommendedName>
        <fullName evidence="2">Glycosyltransferase 2-like domain-containing protein</fullName>
    </recommendedName>
</protein>
<gene>
    <name evidence="3" type="ORF">J27TS8_19960</name>
</gene>
<name>A0A919WHQ4_9BACI</name>
<dbReference type="InterPro" id="IPR029044">
    <property type="entry name" value="Nucleotide-diphossugar_trans"/>
</dbReference>
<dbReference type="InterPro" id="IPR001173">
    <property type="entry name" value="Glyco_trans_2-like"/>
</dbReference>
<organism evidence="3 4">
    <name type="scientific">Robertmurraya siralis</name>
    <dbReference type="NCBI Taxonomy" id="77777"/>
    <lineage>
        <taxon>Bacteria</taxon>
        <taxon>Bacillati</taxon>
        <taxon>Bacillota</taxon>
        <taxon>Bacilli</taxon>
        <taxon>Bacillales</taxon>
        <taxon>Bacillaceae</taxon>
        <taxon>Robertmurraya</taxon>
    </lineage>
</organism>
<dbReference type="EMBL" id="BORC01000003">
    <property type="protein sequence ID" value="GIN62003.1"/>
    <property type="molecule type" value="Genomic_DNA"/>
</dbReference>